<accession>A0ABW9SL08</accession>
<feature type="signal peptide" evidence="1">
    <location>
        <begin position="1"/>
        <end position="21"/>
    </location>
</feature>
<keyword evidence="3" id="KW-1185">Reference proteome</keyword>
<sequence length="194" mass="20060">MKTIITTGVVIFAALSQLAFAQNTYQGRMNQDSTSLVPYDAVNLVRPVPNVYAAPTYVANQLYVGVCGASNNSILTSSPTSFLCNKGTPSAVSNSGGTYSWSCTGNDTTSPSNVASCSARQRVVGQCGSDNGQIAYSTPTNLCISGNPSAVSSNGTNYSWSCTGNYGTPASCTAPQGKDCSGEVQTSGCWTDHQ</sequence>
<evidence type="ECO:0000313" key="2">
    <source>
        <dbReference type="EMBL" id="MTW32301.1"/>
    </source>
</evidence>
<evidence type="ECO:0000256" key="1">
    <source>
        <dbReference type="SAM" id="SignalP"/>
    </source>
</evidence>
<name>A0ABW9SL08_9BURK</name>
<proteinExistence type="predicted"/>
<protein>
    <submittedName>
        <fullName evidence="2">Uncharacterized protein</fullName>
    </submittedName>
</protein>
<feature type="chain" id="PRO_5045931702" evidence="1">
    <location>
        <begin position="22"/>
        <end position="194"/>
    </location>
</feature>
<organism evidence="2 3">
    <name type="scientific">Pseudoduganella danionis</name>
    <dbReference type="NCBI Taxonomy" id="1890295"/>
    <lineage>
        <taxon>Bacteria</taxon>
        <taxon>Pseudomonadati</taxon>
        <taxon>Pseudomonadota</taxon>
        <taxon>Betaproteobacteria</taxon>
        <taxon>Burkholderiales</taxon>
        <taxon>Oxalobacteraceae</taxon>
        <taxon>Telluria group</taxon>
        <taxon>Pseudoduganella</taxon>
    </lineage>
</organism>
<evidence type="ECO:0000313" key="3">
    <source>
        <dbReference type="Proteomes" id="UP000735592"/>
    </source>
</evidence>
<reference evidence="2 3" key="1">
    <citation type="submission" date="2019-11" db="EMBL/GenBank/DDBJ databases">
        <title>Type strains purchased from KCTC, JCM and DSMZ.</title>
        <authorList>
            <person name="Lu H."/>
        </authorList>
    </citation>
    <scope>NUCLEOTIDE SEQUENCE [LARGE SCALE GENOMIC DNA]</scope>
    <source>
        <strain evidence="2 3">DSM 103461</strain>
    </source>
</reference>
<comment type="caution">
    <text evidence="2">The sequence shown here is derived from an EMBL/GenBank/DDBJ whole genome shotgun (WGS) entry which is preliminary data.</text>
</comment>
<dbReference type="RefSeq" id="WP_155433581.1">
    <property type="nucleotide sequence ID" value="NZ_JBHLXK010000003.1"/>
</dbReference>
<dbReference type="EMBL" id="WNKW01000001">
    <property type="protein sequence ID" value="MTW32301.1"/>
    <property type="molecule type" value="Genomic_DNA"/>
</dbReference>
<keyword evidence="1" id="KW-0732">Signal</keyword>
<gene>
    <name evidence="2" type="ORF">GM655_05590</name>
</gene>
<dbReference type="Proteomes" id="UP000735592">
    <property type="component" value="Unassembled WGS sequence"/>
</dbReference>